<dbReference type="CDD" id="cd03801">
    <property type="entry name" value="GT4_PimA-like"/>
    <property type="match status" value="1"/>
</dbReference>
<dbReference type="EMBL" id="VRLW01000001">
    <property type="protein sequence ID" value="KAA1262468.1"/>
    <property type="molecule type" value="Genomic_DNA"/>
</dbReference>
<dbReference type="Pfam" id="PF13692">
    <property type="entry name" value="Glyco_trans_1_4"/>
    <property type="match status" value="1"/>
</dbReference>
<keyword evidence="3 8" id="KW-0808">Transferase</keyword>
<evidence type="ECO:0000256" key="5">
    <source>
        <dbReference type="ARBA" id="ARBA00044539"/>
    </source>
</evidence>
<gene>
    <name evidence="8" type="ORF">LF1_50320</name>
</gene>
<dbReference type="EC" id="2.4.1.110" evidence="4"/>
<comment type="similarity">
    <text evidence="1">Belongs to the glycosyltransferase group 1 family. Glycosyltransferase 4 subfamily.</text>
</comment>
<dbReference type="GO" id="GO:0016438">
    <property type="term" value="F:tRNA-queuosine(34) beta-mannosyltransferase activity"/>
    <property type="evidence" value="ECO:0007669"/>
    <property type="project" value="UniProtKB-EC"/>
</dbReference>
<evidence type="ECO:0000313" key="8">
    <source>
        <dbReference type="EMBL" id="KAA1262468.1"/>
    </source>
</evidence>
<dbReference type="AlphaFoldDB" id="A0A5B1CN71"/>
<dbReference type="Pfam" id="PF12038">
    <property type="entry name" value="QTMAN_N"/>
    <property type="match status" value="1"/>
</dbReference>
<dbReference type="PANTHER" id="PTHR13615">
    <property type="entry name" value="GLYCOSYLTRANSFERASE-LIKE 1"/>
    <property type="match status" value="1"/>
</dbReference>
<accession>A0A5B1CN71</accession>
<proteinExistence type="inferred from homology"/>
<sequence length="373" mass="42331">MNSEASPRYQILAINAFDGGSHRSFLRGLIGGSDNDWTVLAGKPVHWKWRMRSSALTMADMTQQHVAKHGYPDLVFCTDMLDLPTWRGLLNDKRFADIPVINYFHESQWTYPTAPGSRVDHHFGYTNLLSAIASDACVFNSCFHRDTFLGASEQFVRKMPDSKSAHDWLALKAKSWVIPPGFDPPSFLPSRSAGEVPVIGWVSRWENDKCPQRFAELLQQLDHLSHDFRLVLLGARPADPKAASLEPLEQIRRSHGHRILYDGFAETADDYWHWLTKMDFVVSTADHEFFGIAVCEAMHAGAVPVVPDRLSYPEWVPSECLYRTTEDAIALLCLNKDERRLCSDVCRNQIAKFDRRLVASKIDNLAMRLIQAS</sequence>
<evidence type="ECO:0000313" key="9">
    <source>
        <dbReference type="Proteomes" id="UP000322699"/>
    </source>
</evidence>
<dbReference type="PANTHER" id="PTHR13615:SF3">
    <property type="entry name" value="GLYCOSYLTRANSFERASE-LIKE DOMAIN-CONTAINING PROTEIN 1"/>
    <property type="match status" value="1"/>
</dbReference>
<dbReference type="SUPFAM" id="SSF53756">
    <property type="entry name" value="UDP-Glycosyltransferase/glycogen phosphorylase"/>
    <property type="match status" value="1"/>
</dbReference>
<evidence type="ECO:0000256" key="6">
    <source>
        <dbReference type="ARBA" id="ARBA00048439"/>
    </source>
</evidence>
<comment type="caution">
    <text evidence="8">The sequence shown here is derived from an EMBL/GenBank/DDBJ whole genome shotgun (WGS) entry which is preliminary data.</text>
</comment>
<dbReference type="InterPro" id="IPR051862">
    <property type="entry name" value="GT-like_domain_containing_1"/>
</dbReference>
<dbReference type="Proteomes" id="UP000322699">
    <property type="component" value="Unassembled WGS sequence"/>
</dbReference>
<dbReference type="InterPro" id="IPR022701">
    <property type="entry name" value="QTMAN_N"/>
</dbReference>
<reference evidence="8 9" key="1">
    <citation type="submission" date="2019-08" db="EMBL/GenBank/DDBJ databases">
        <title>Deep-cultivation of Planctomycetes and their phenomic and genomic characterization uncovers novel biology.</title>
        <authorList>
            <person name="Wiegand S."/>
            <person name="Jogler M."/>
            <person name="Boedeker C."/>
            <person name="Pinto D."/>
            <person name="Vollmers J."/>
            <person name="Rivas-Marin E."/>
            <person name="Kohn T."/>
            <person name="Peeters S.H."/>
            <person name="Heuer A."/>
            <person name="Rast P."/>
            <person name="Oberbeckmann S."/>
            <person name="Bunk B."/>
            <person name="Jeske O."/>
            <person name="Meyerdierks A."/>
            <person name="Storesund J.E."/>
            <person name="Kallscheuer N."/>
            <person name="Luecker S."/>
            <person name="Lage O.M."/>
            <person name="Pohl T."/>
            <person name="Merkel B.J."/>
            <person name="Hornburger P."/>
            <person name="Mueller R.-W."/>
            <person name="Bruemmer F."/>
            <person name="Labrenz M."/>
            <person name="Spormann A.M."/>
            <person name="Op Den Camp H."/>
            <person name="Overmann J."/>
            <person name="Amann R."/>
            <person name="Jetten M.S.M."/>
            <person name="Mascher T."/>
            <person name="Medema M.H."/>
            <person name="Devos D.P."/>
            <person name="Kaster A.-K."/>
            <person name="Ovreas L."/>
            <person name="Rohde M."/>
            <person name="Galperin M.Y."/>
            <person name="Jogler C."/>
        </authorList>
    </citation>
    <scope>NUCLEOTIDE SEQUENCE [LARGE SCALE GENOMIC DNA]</scope>
    <source>
        <strain evidence="8 9">LF1</strain>
    </source>
</reference>
<keyword evidence="2" id="KW-0328">Glycosyltransferase</keyword>
<name>A0A5B1CN71_9BACT</name>
<feature type="domain" description="tRNA-queuosine alpha-mannosyltransferase N-terminal" evidence="7">
    <location>
        <begin position="10"/>
        <end position="181"/>
    </location>
</feature>
<dbReference type="RefSeq" id="WP_068257925.1">
    <property type="nucleotide sequence ID" value="NZ_LWSK01000001.1"/>
</dbReference>
<protein>
    <recommendedName>
        <fullName evidence="5">tRNA-queuosine alpha-mannosyltransferase</fullName>
        <ecNumber evidence="4">2.4.1.110</ecNumber>
    </recommendedName>
</protein>
<organism evidence="8 9">
    <name type="scientific">Rubripirellula obstinata</name>
    <dbReference type="NCBI Taxonomy" id="406547"/>
    <lineage>
        <taxon>Bacteria</taxon>
        <taxon>Pseudomonadati</taxon>
        <taxon>Planctomycetota</taxon>
        <taxon>Planctomycetia</taxon>
        <taxon>Pirellulales</taxon>
        <taxon>Pirellulaceae</taxon>
        <taxon>Rubripirellula</taxon>
    </lineage>
</organism>
<evidence type="ECO:0000256" key="1">
    <source>
        <dbReference type="ARBA" id="ARBA00009481"/>
    </source>
</evidence>
<evidence type="ECO:0000256" key="2">
    <source>
        <dbReference type="ARBA" id="ARBA00022676"/>
    </source>
</evidence>
<keyword evidence="9" id="KW-1185">Reference proteome</keyword>
<evidence type="ECO:0000256" key="4">
    <source>
        <dbReference type="ARBA" id="ARBA00044517"/>
    </source>
</evidence>
<evidence type="ECO:0000259" key="7">
    <source>
        <dbReference type="Pfam" id="PF12038"/>
    </source>
</evidence>
<comment type="catalytic activity">
    <reaction evidence="6">
        <text>queuosine(34) in tRNA(Asp) + GDP-alpha-D-mannose = O-4''-alpha-D-mannosylqueuosine(34) in tRNA(Asp) + GDP + H(+)</text>
        <dbReference type="Rhea" id="RHEA:12885"/>
        <dbReference type="Rhea" id="RHEA-COMP:18572"/>
        <dbReference type="Rhea" id="RHEA-COMP:18581"/>
        <dbReference type="ChEBI" id="CHEBI:15378"/>
        <dbReference type="ChEBI" id="CHEBI:57527"/>
        <dbReference type="ChEBI" id="CHEBI:58189"/>
        <dbReference type="ChEBI" id="CHEBI:194431"/>
        <dbReference type="ChEBI" id="CHEBI:194442"/>
        <dbReference type="EC" id="2.4.1.110"/>
    </reaction>
    <physiologicalReaction direction="left-to-right" evidence="6">
        <dbReference type="Rhea" id="RHEA:12886"/>
    </physiologicalReaction>
</comment>
<evidence type="ECO:0000256" key="3">
    <source>
        <dbReference type="ARBA" id="ARBA00022679"/>
    </source>
</evidence>
<dbReference type="Gene3D" id="3.40.50.2000">
    <property type="entry name" value="Glycogen Phosphorylase B"/>
    <property type="match status" value="1"/>
</dbReference>